<gene>
    <name evidence="8" type="primary">gb15891</name>
    <name evidence="8" type="ORF">PR202_gb15891</name>
</gene>
<evidence type="ECO:0000259" key="7">
    <source>
        <dbReference type="Pfam" id="PF18052"/>
    </source>
</evidence>
<keyword evidence="9" id="KW-1185">Reference proteome</keyword>
<dbReference type="GO" id="GO:0000166">
    <property type="term" value="F:nucleotide binding"/>
    <property type="evidence" value="ECO:0007669"/>
    <property type="project" value="UniProtKB-KW"/>
</dbReference>
<evidence type="ECO:0000313" key="8">
    <source>
        <dbReference type="EMBL" id="GJN27837.1"/>
    </source>
</evidence>
<evidence type="ECO:0000256" key="2">
    <source>
        <dbReference type="ARBA" id="ARBA00022614"/>
    </source>
</evidence>
<feature type="domain" description="Disease resistance N-terminal" evidence="7">
    <location>
        <begin position="46"/>
        <end position="105"/>
    </location>
</feature>
<dbReference type="InterPro" id="IPR041118">
    <property type="entry name" value="Rx_N"/>
</dbReference>
<comment type="caution">
    <text evidence="8">The sequence shown here is derived from an EMBL/GenBank/DDBJ whole genome shotgun (WGS) entry which is preliminary data.</text>
</comment>
<evidence type="ECO:0000256" key="6">
    <source>
        <dbReference type="SAM" id="Coils"/>
    </source>
</evidence>
<evidence type="ECO:0000256" key="3">
    <source>
        <dbReference type="ARBA" id="ARBA00022737"/>
    </source>
</evidence>
<proteinExistence type="inferred from homology"/>
<protein>
    <recommendedName>
        <fullName evidence="7">Disease resistance N-terminal domain-containing protein</fullName>
    </recommendedName>
</protein>
<dbReference type="Pfam" id="PF18052">
    <property type="entry name" value="Rx_N"/>
    <property type="match status" value="1"/>
</dbReference>
<dbReference type="Gene3D" id="1.20.5.4130">
    <property type="match status" value="1"/>
</dbReference>
<accession>A0AAV5EZ50</accession>
<organism evidence="8 9">
    <name type="scientific">Eleusine coracana subsp. coracana</name>
    <dbReference type="NCBI Taxonomy" id="191504"/>
    <lineage>
        <taxon>Eukaryota</taxon>
        <taxon>Viridiplantae</taxon>
        <taxon>Streptophyta</taxon>
        <taxon>Embryophyta</taxon>
        <taxon>Tracheophyta</taxon>
        <taxon>Spermatophyta</taxon>
        <taxon>Magnoliopsida</taxon>
        <taxon>Liliopsida</taxon>
        <taxon>Poales</taxon>
        <taxon>Poaceae</taxon>
        <taxon>PACMAD clade</taxon>
        <taxon>Chloridoideae</taxon>
        <taxon>Cynodonteae</taxon>
        <taxon>Eleusininae</taxon>
        <taxon>Eleusine</taxon>
    </lineage>
</organism>
<dbReference type="AlphaFoldDB" id="A0AAV5EZ50"/>
<evidence type="ECO:0000256" key="5">
    <source>
        <dbReference type="ARBA" id="ARBA00022821"/>
    </source>
</evidence>
<keyword evidence="5" id="KW-0611">Plant defense</keyword>
<comment type="similarity">
    <text evidence="1">Belongs to the disease resistance NB-LRR family.</text>
</comment>
<evidence type="ECO:0000313" key="9">
    <source>
        <dbReference type="Proteomes" id="UP001054889"/>
    </source>
</evidence>
<keyword evidence="6" id="KW-0175">Coiled coil</keyword>
<dbReference type="Proteomes" id="UP001054889">
    <property type="component" value="Unassembled WGS sequence"/>
</dbReference>
<keyword evidence="2" id="KW-0433">Leucine-rich repeat</keyword>
<name>A0AAV5EZ50_ELECO</name>
<evidence type="ECO:0000256" key="1">
    <source>
        <dbReference type="ARBA" id="ARBA00008894"/>
    </source>
</evidence>
<reference evidence="8" key="1">
    <citation type="journal article" date="2018" name="DNA Res.">
        <title>Multiple hybrid de novo genome assembly of finger millet, an orphan allotetraploid crop.</title>
        <authorList>
            <person name="Hatakeyama M."/>
            <person name="Aluri S."/>
            <person name="Balachadran M.T."/>
            <person name="Sivarajan S.R."/>
            <person name="Patrignani A."/>
            <person name="Gruter S."/>
            <person name="Poveda L."/>
            <person name="Shimizu-Inatsugi R."/>
            <person name="Baeten J."/>
            <person name="Francoijs K.J."/>
            <person name="Nataraja K.N."/>
            <person name="Reddy Y.A.N."/>
            <person name="Phadnis S."/>
            <person name="Ravikumar R.L."/>
            <person name="Schlapbach R."/>
            <person name="Sreeman S.M."/>
            <person name="Shimizu K.K."/>
        </authorList>
    </citation>
    <scope>NUCLEOTIDE SEQUENCE</scope>
</reference>
<dbReference type="EMBL" id="BQKI01000079">
    <property type="protein sequence ID" value="GJN27837.1"/>
    <property type="molecule type" value="Genomic_DNA"/>
</dbReference>
<keyword evidence="4" id="KW-0547">Nucleotide-binding</keyword>
<evidence type="ECO:0000256" key="4">
    <source>
        <dbReference type="ARBA" id="ARBA00022741"/>
    </source>
</evidence>
<keyword evidence="3" id="KW-0677">Repeat</keyword>
<dbReference type="GO" id="GO:0006952">
    <property type="term" value="P:defense response"/>
    <property type="evidence" value="ECO:0007669"/>
    <property type="project" value="UniProtKB-KW"/>
</dbReference>
<sequence>MALLTEARLVDDLQNFLGDFALRAKRLAAPLLQPFGPSSEPSTIDDGELDKLKSKLKRINATLRDAENLVVSDESAKLWLRELRDLEHASEDVLEELEFEALRATRLEPFKAQLLRSSAVKDKRKVRSMYSSAPDRLKLKIANIMERYNEIARDRDALRLRSSDGERRQEGSPMMPTSCLMKCHRLHGREFD</sequence>
<feature type="coiled-coil region" evidence="6">
    <location>
        <begin position="49"/>
        <end position="100"/>
    </location>
</feature>
<reference evidence="8" key="2">
    <citation type="submission" date="2021-12" db="EMBL/GenBank/DDBJ databases">
        <title>Resequencing data analysis of finger millet.</title>
        <authorList>
            <person name="Hatakeyama M."/>
            <person name="Aluri S."/>
            <person name="Balachadran M.T."/>
            <person name="Sivarajan S.R."/>
            <person name="Poveda L."/>
            <person name="Shimizu-Inatsugi R."/>
            <person name="Schlapbach R."/>
            <person name="Sreeman S.M."/>
            <person name="Shimizu K.K."/>
        </authorList>
    </citation>
    <scope>NUCLEOTIDE SEQUENCE</scope>
</reference>